<accession>V2WQ91</accession>
<dbReference type="AlphaFoldDB" id="V2WQ91"/>
<dbReference type="HOGENOM" id="CLU_163773_2_0_1"/>
<dbReference type="EMBL" id="AWSO01001460">
    <property type="protein sequence ID" value="ESK83737.1"/>
    <property type="molecule type" value="Genomic_DNA"/>
</dbReference>
<keyword evidence="2" id="KW-1185">Reference proteome</keyword>
<comment type="caution">
    <text evidence="1">The sequence shown here is derived from an EMBL/GenBank/DDBJ whole genome shotgun (WGS) entry which is preliminary data.</text>
</comment>
<proteinExistence type="predicted"/>
<gene>
    <name evidence="1" type="ORF">Moror_2092</name>
</gene>
<dbReference type="STRING" id="1381753.V2WQ91"/>
<evidence type="ECO:0000313" key="1">
    <source>
        <dbReference type="EMBL" id="ESK83737.1"/>
    </source>
</evidence>
<protein>
    <submittedName>
        <fullName evidence="1">Transposon factor</fullName>
    </submittedName>
</protein>
<organism evidence="1 2">
    <name type="scientific">Moniliophthora roreri (strain MCA 2997)</name>
    <name type="common">Cocoa frosty pod rot fungus</name>
    <name type="synonym">Crinipellis roreri</name>
    <dbReference type="NCBI Taxonomy" id="1381753"/>
    <lineage>
        <taxon>Eukaryota</taxon>
        <taxon>Fungi</taxon>
        <taxon>Dikarya</taxon>
        <taxon>Basidiomycota</taxon>
        <taxon>Agaricomycotina</taxon>
        <taxon>Agaricomycetes</taxon>
        <taxon>Agaricomycetidae</taxon>
        <taxon>Agaricales</taxon>
        <taxon>Marasmiineae</taxon>
        <taxon>Marasmiaceae</taxon>
        <taxon>Moniliophthora</taxon>
    </lineage>
</organism>
<dbReference type="KEGG" id="mrr:Moror_2092"/>
<sequence length="86" mass="9762">MQTQEHIIQECPLYELHREALRDVSRDIAVPEIVGTDKGVRVLSEFLTKSGAFTFHGRPWTDEIAPRLEDVPLELDEDDVGWDDGG</sequence>
<evidence type="ECO:0000313" key="2">
    <source>
        <dbReference type="Proteomes" id="UP000017559"/>
    </source>
</evidence>
<dbReference type="Proteomes" id="UP000017559">
    <property type="component" value="Unassembled WGS sequence"/>
</dbReference>
<name>V2WQ91_MONRO</name>
<dbReference type="OrthoDB" id="3230070at2759"/>
<reference evidence="1 2" key="1">
    <citation type="journal article" date="2014" name="BMC Genomics">
        <title>Genome and secretome analysis of the hemibiotrophic fungal pathogen, Moniliophthora roreri, which causes frosty pod rot disease of cacao: mechanisms of the biotrophic and necrotrophic phases.</title>
        <authorList>
            <person name="Meinhardt L.W."/>
            <person name="Costa G.G.L."/>
            <person name="Thomazella D.P.T."/>
            <person name="Teixeira P.J.P.L."/>
            <person name="Carazzolle M.F."/>
            <person name="Schuster S.C."/>
            <person name="Carlson J.E."/>
            <person name="Guiltinan M.J."/>
            <person name="Mieczkowski P."/>
            <person name="Farmer A."/>
            <person name="Ramaraj T."/>
            <person name="Crozier J."/>
            <person name="Davis R.E."/>
            <person name="Shao J."/>
            <person name="Melnick R.L."/>
            <person name="Pereira G.A.G."/>
            <person name="Bailey B.A."/>
        </authorList>
    </citation>
    <scope>NUCLEOTIDE SEQUENCE [LARGE SCALE GENOMIC DNA]</scope>
    <source>
        <strain evidence="1 2">MCA 2997</strain>
    </source>
</reference>